<dbReference type="GO" id="GO:0005524">
    <property type="term" value="F:ATP binding"/>
    <property type="evidence" value="ECO:0007669"/>
    <property type="project" value="UniProtKB-KW"/>
</dbReference>
<dbReference type="InterPro" id="IPR051782">
    <property type="entry name" value="ABC_Transporter_VariousFunc"/>
</dbReference>
<feature type="domain" description="ABC transporter" evidence="4">
    <location>
        <begin position="2"/>
        <end position="226"/>
    </location>
</feature>
<keyword evidence="1" id="KW-0813">Transport</keyword>
<evidence type="ECO:0000313" key="6">
    <source>
        <dbReference type="Proteomes" id="UP000480178"/>
    </source>
</evidence>
<dbReference type="Proteomes" id="UP000480178">
    <property type="component" value="Chromosome"/>
</dbReference>
<dbReference type="PANTHER" id="PTHR42939">
    <property type="entry name" value="ABC TRANSPORTER ATP-BINDING PROTEIN ALBC-RELATED"/>
    <property type="match status" value="1"/>
</dbReference>
<dbReference type="InterPro" id="IPR003439">
    <property type="entry name" value="ABC_transporter-like_ATP-bd"/>
</dbReference>
<evidence type="ECO:0000256" key="1">
    <source>
        <dbReference type="ARBA" id="ARBA00022448"/>
    </source>
</evidence>
<organism evidence="5 6">
    <name type="scientific">Rhodocytophaga rosea</name>
    <dbReference type="NCBI Taxonomy" id="2704465"/>
    <lineage>
        <taxon>Bacteria</taxon>
        <taxon>Pseudomonadati</taxon>
        <taxon>Bacteroidota</taxon>
        <taxon>Cytophagia</taxon>
        <taxon>Cytophagales</taxon>
        <taxon>Rhodocytophagaceae</taxon>
        <taxon>Rhodocytophaga</taxon>
    </lineage>
</organism>
<gene>
    <name evidence="5" type="ORF">GXP67_17645</name>
</gene>
<dbReference type="InterPro" id="IPR027417">
    <property type="entry name" value="P-loop_NTPase"/>
</dbReference>
<proteinExistence type="predicted"/>
<keyword evidence="6" id="KW-1185">Reference proteome</keyword>
<accession>A0A6C0GKI5</accession>
<dbReference type="PANTHER" id="PTHR42939:SF1">
    <property type="entry name" value="ABC TRANSPORTER ATP-BINDING PROTEIN ALBC-RELATED"/>
    <property type="match status" value="1"/>
</dbReference>
<sequence length="241" mass="27619">MIEIQHIYKSFGKLQVLKGVNVRMEPGKIYAFLGPNGSGKTTLIKSILGLVNLDAGEILINGQNIKHNWQYKNGIGYMPQIARFPENLNMMELIRMLKDIRKMPSCEEQYIRYFELENFQNKALKNLSGGTRQKVNAILTFMFNPDILIFDEPSAGLDPVSHIKLKDLILQEKEKGKTILLTTHMLSEVEELADEVIYLLDGKIYFQGTVSELLYSQDELRLERAIAKITQKKTAKERIKV</sequence>
<dbReference type="GO" id="GO:0016887">
    <property type="term" value="F:ATP hydrolysis activity"/>
    <property type="evidence" value="ECO:0007669"/>
    <property type="project" value="InterPro"/>
</dbReference>
<evidence type="ECO:0000256" key="2">
    <source>
        <dbReference type="ARBA" id="ARBA00022741"/>
    </source>
</evidence>
<protein>
    <submittedName>
        <fullName evidence="5">ABC transporter ATP-binding protein</fullName>
    </submittedName>
</protein>
<dbReference type="SMART" id="SM00382">
    <property type="entry name" value="AAA"/>
    <property type="match status" value="1"/>
</dbReference>
<evidence type="ECO:0000313" key="5">
    <source>
        <dbReference type="EMBL" id="QHT68334.1"/>
    </source>
</evidence>
<evidence type="ECO:0000256" key="3">
    <source>
        <dbReference type="ARBA" id="ARBA00022840"/>
    </source>
</evidence>
<dbReference type="KEGG" id="rhoz:GXP67_17645"/>
<keyword evidence="2" id="KW-0547">Nucleotide-binding</keyword>
<reference evidence="5 6" key="1">
    <citation type="submission" date="2020-01" db="EMBL/GenBank/DDBJ databases">
        <authorList>
            <person name="Kim M.K."/>
        </authorList>
    </citation>
    <scope>NUCLEOTIDE SEQUENCE [LARGE SCALE GENOMIC DNA]</scope>
    <source>
        <strain evidence="5 6">172606-1</strain>
    </source>
</reference>
<dbReference type="PROSITE" id="PS50893">
    <property type="entry name" value="ABC_TRANSPORTER_2"/>
    <property type="match status" value="1"/>
</dbReference>
<evidence type="ECO:0000259" key="4">
    <source>
        <dbReference type="PROSITE" id="PS50893"/>
    </source>
</evidence>
<dbReference type="AlphaFoldDB" id="A0A6C0GKI5"/>
<dbReference type="Pfam" id="PF00005">
    <property type="entry name" value="ABC_tran"/>
    <property type="match status" value="1"/>
</dbReference>
<dbReference type="Gene3D" id="3.40.50.300">
    <property type="entry name" value="P-loop containing nucleotide triphosphate hydrolases"/>
    <property type="match status" value="1"/>
</dbReference>
<name>A0A6C0GKI5_9BACT</name>
<dbReference type="EMBL" id="CP048222">
    <property type="protein sequence ID" value="QHT68334.1"/>
    <property type="molecule type" value="Genomic_DNA"/>
</dbReference>
<dbReference type="CDD" id="cd03230">
    <property type="entry name" value="ABC_DR_subfamily_A"/>
    <property type="match status" value="1"/>
</dbReference>
<dbReference type="RefSeq" id="WP_162444348.1">
    <property type="nucleotide sequence ID" value="NZ_CP048222.1"/>
</dbReference>
<keyword evidence="3 5" id="KW-0067">ATP-binding</keyword>
<dbReference type="SUPFAM" id="SSF52540">
    <property type="entry name" value="P-loop containing nucleoside triphosphate hydrolases"/>
    <property type="match status" value="1"/>
</dbReference>
<dbReference type="InterPro" id="IPR003593">
    <property type="entry name" value="AAA+_ATPase"/>
</dbReference>